<protein>
    <submittedName>
        <fullName evidence="3">Hypothetical_protein</fullName>
    </submittedName>
</protein>
<evidence type="ECO:0000313" key="4">
    <source>
        <dbReference type="Proteomes" id="UP001642409"/>
    </source>
</evidence>
<reference evidence="2" key="1">
    <citation type="submission" date="2023-06" db="EMBL/GenBank/DDBJ databases">
        <authorList>
            <person name="Kurt Z."/>
        </authorList>
    </citation>
    <scope>NUCLEOTIDE SEQUENCE</scope>
</reference>
<evidence type="ECO:0000313" key="2">
    <source>
        <dbReference type="EMBL" id="CAI9972741.1"/>
    </source>
</evidence>
<keyword evidence="4" id="KW-1185">Reference proteome</keyword>
<name>A0AA86REQ5_9EUKA</name>
<gene>
    <name evidence="3" type="ORF">HINF_LOCUS29765</name>
    <name evidence="2" type="ORF">HINF_LOCUS60386</name>
</gene>
<evidence type="ECO:0000256" key="1">
    <source>
        <dbReference type="SAM" id="MobiDB-lite"/>
    </source>
</evidence>
<evidence type="ECO:0000313" key="3">
    <source>
        <dbReference type="EMBL" id="CAL6024743.1"/>
    </source>
</evidence>
<dbReference type="Proteomes" id="UP001642409">
    <property type="component" value="Unassembled WGS sequence"/>
</dbReference>
<feature type="compositionally biased region" description="Basic and acidic residues" evidence="1">
    <location>
        <begin position="55"/>
        <end position="66"/>
    </location>
</feature>
<dbReference type="EMBL" id="CATOUU010001114">
    <property type="protein sequence ID" value="CAI9972741.1"/>
    <property type="molecule type" value="Genomic_DNA"/>
</dbReference>
<dbReference type="AlphaFoldDB" id="A0AA86REQ5"/>
<sequence>MKHQTSKHSMSLKYLKNHSLPVMQSFTRQPPKKLLSIFLSQENLHQKQNSVTPKAADKIETKDFSDQFRSSSSNDSFGSDEHLQELRQLKQRILTKRDVLKQLMEKMDTLKDISAAHKTMISNMNEDQQWILTRLANAHKYKC</sequence>
<feature type="region of interest" description="Disordered" evidence="1">
    <location>
        <begin position="45"/>
        <end position="82"/>
    </location>
</feature>
<feature type="compositionally biased region" description="Low complexity" evidence="1">
    <location>
        <begin position="67"/>
        <end position="77"/>
    </location>
</feature>
<proteinExistence type="predicted"/>
<dbReference type="EMBL" id="CAXDID020000096">
    <property type="protein sequence ID" value="CAL6024743.1"/>
    <property type="molecule type" value="Genomic_DNA"/>
</dbReference>
<organism evidence="2">
    <name type="scientific">Hexamita inflata</name>
    <dbReference type="NCBI Taxonomy" id="28002"/>
    <lineage>
        <taxon>Eukaryota</taxon>
        <taxon>Metamonada</taxon>
        <taxon>Diplomonadida</taxon>
        <taxon>Hexamitidae</taxon>
        <taxon>Hexamitinae</taxon>
        <taxon>Hexamita</taxon>
    </lineage>
</organism>
<accession>A0AA86REQ5</accession>
<comment type="caution">
    <text evidence="2">The sequence shown here is derived from an EMBL/GenBank/DDBJ whole genome shotgun (WGS) entry which is preliminary data.</text>
</comment>
<reference evidence="3 4" key="2">
    <citation type="submission" date="2024-07" db="EMBL/GenBank/DDBJ databases">
        <authorList>
            <person name="Akdeniz Z."/>
        </authorList>
    </citation>
    <scope>NUCLEOTIDE SEQUENCE [LARGE SCALE GENOMIC DNA]</scope>
</reference>